<reference evidence="2 3" key="1">
    <citation type="journal article" date="2019" name="Genome Biol. Evol.">
        <title>Insights into the evolution of the New World diploid cottons (Gossypium, subgenus Houzingenia) based on genome sequencing.</title>
        <authorList>
            <person name="Grover C.E."/>
            <person name="Arick M.A. 2nd"/>
            <person name="Thrash A."/>
            <person name="Conover J.L."/>
            <person name="Sanders W.S."/>
            <person name="Peterson D.G."/>
            <person name="Frelichowski J.E."/>
            <person name="Scheffler J.A."/>
            <person name="Scheffler B.E."/>
            <person name="Wendel J.F."/>
        </authorList>
    </citation>
    <scope>NUCLEOTIDE SEQUENCE [LARGE SCALE GENOMIC DNA]</scope>
    <source>
        <strain evidence="2">1</strain>
        <tissue evidence="2">Leaf</tissue>
    </source>
</reference>
<protein>
    <recommendedName>
        <fullName evidence="1">Aminotransferase-like plant mobile domain-containing protein</fullName>
    </recommendedName>
</protein>
<evidence type="ECO:0000313" key="2">
    <source>
        <dbReference type="EMBL" id="MBA0850697.1"/>
    </source>
</evidence>
<dbReference type="EMBL" id="JABFAF010000003">
    <property type="protein sequence ID" value="MBA0850697.1"/>
    <property type="molecule type" value="Genomic_DNA"/>
</dbReference>
<organism evidence="2 3">
    <name type="scientific">Gossypium schwendimanii</name>
    <name type="common">Cotton</name>
    <dbReference type="NCBI Taxonomy" id="34291"/>
    <lineage>
        <taxon>Eukaryota</taxon>
        <taxon>Viridiplantae</taxon>
        <taxon>Streptophyta</taxon>
        <taxon>Embryophyta</taxon>
        <taxon>Tracheophyta</taxon>
        <taxon>Spermatophyta</taxon>
        <taxon>Magnoliopsida</taxon>
        <taxon>eudicotyledons</taxon>
        <taxon>Gunneridae</taxon>
        <taxon>Pentapetalae</taxon>
        <taxon>rosids</taxon>
        <taxon>malvids</taxon>
        <taxon>Malvales</taxon>
        <taxon>Malvaceae</taxon>
        <taxon>Malvoideae</taxon>
        <taxon>Gossypium</taxon>
    </lineage>
</organism>
<dbReference type="InterPro" id="IPR044824">
    <property type="entry name" value="MAIN-like"/>
</dbReference>
<evidence type="ECO:0000259" key="1">
    <source>
        <dbReference type="Pfam" id="PF10536"/>
    </source>
</evidence>
<dbReference type="OrthoDB" id="981154at2759"/>
<gene>
    <name evidence="2" type="ORF">Goshw_004605</name>
</gene>
<name>A0A7J9KW73_GOSSC</name>
<accession>A0A7J9KW73</accession>
<proteinExistence type="predicted"/>
<dbReference type="AlphaFoldDB" id="A0A7J9KW73"/>
<dbReference type="Pfam" id="PF10536">
    <property type="entry name" value="PMD"/>
    <property type="match status" value="1"/>
</dbReference>
<dbReference type="InterPro" id="IPR019557">
    <property type="entry name" value="AminoTfrase-like_pln_mobile"/>
</dbReference>
<feature type="domain" description="Aminotransferase-like plant mobile" evidence="1">
    <location>
        <begin position="27"/>
        <end position="62"/>
    </location>
</feature>
<keyword evidence="3" id="KW-1185">Reference proteome</keyword>
<dbReference type="PANTHER" id="PTHR46033">
    <property type="entry name" value="PROTEIN MAIN-LIKE 2"/>
    <property type="match status" value="1"/>
</dbReference>
<feature type="non-terminal residue" evidence="2">
    <location>
        <position position="1"/>
    </location>
</feature>
<dbReference type="GO" id="GO:0010073">
    <property type="term" value="P:meristem maintenance"/>
    <property type="evidence" value="ECO:0007669"/>
    <property type="project" value="InterPro"/>
</dbReference>
<evidence type="ECO:0000313" key="3">
    <source>
        <dbReference type="Proteomes" id="UP000593576"/>
    </source>
</evidence>
<sequence>VWSSITVDRKLLEGSGFLVRGQLGRGCKLDSKLINVYIERWRPETHTFYLPCGECTITLDDV</sequence>
<comment type="caution">
    <text evidence="2">The sequence shown here is derived from an EMBL/GenBank/DDBJ whole genome shotgun (WGS) entry which is preliminary data.</text>
</comment>
<dbReference type="Proteomes" id="UP000593576">
    <property type="component" value="Unassembled WGS sequence"/>
</dbReference>
<dbReference type="PANTHER" id="PTHR46033:SF8">
    <property type="entry name" value="PROTEIN MAINTENANCE OF MERISTEMS-LIKE"/>
    <property type="match status" value="1"/>
</dbReference>